<dbReference type="PANTHER" id="PTHR44119:SF7">
    <property type="entry name" value="MAGNESIUM CHELATASE SUBUNIT"/>
    <property type="match status" value="1"/>
</dbReference>
<evidence type="ECO:0000313" key="3">
    <source>
        <dbReference type="Proteomes" id="UP000189670"/>
    </source>
</evidence>
<accession>A0A1V1P971</accession>
<comment type="caution">
    <text evidence="2">The sequence shown here is derived from an EMBL/GenBank/DDBJ whole genome shotgun (WGS) entry which is preliminary data.</text>
</comment>
<reference evidence="3" key="1">
    <citation type="submission" date="2012-11" db="EMBL/GenBank/DDBJ databases">
        <authorList>
            <person name="Lucero-Rivera Y.E."/>
            <person name="Tovar-Ramirez D."/>
        </authorList>
    </citation>
    <scope>NUCLEOTIDE SEQUENCE [LARGE SCALE GENOMIC DNA]</scope>
    <source>
        <strain evidence="3">Araruama</strain>
    </source>
</reference>
<gene>
    <name evidence="2" type="ORF">OMM_08128</name>
</gene>
<dbReference type="InterPro" id="IPR003672">
    <property type="entry name" value="CobN/Mg_chltase"/>
</dbReference>
<evidence type="ECO:0000259" key="1">
    <source>
        <dbReference type="Pfam" id="PF02514"/>
    </source>
</evidence>
<dbReference type="Pfam" id="PF02514">
    <property type="entry name" value="CobN-Mg_chel"/>
    <property type="match status" value="1"/>
</dbReference>
<proteinExistence type="predicted"/>
<organism evidence="2 3">
    <name type="scientific">Candidatus Magnetoglobus multicellularis str. Araruama</name>
    <dbReference type="NCBI Taxonomy" id="890399"/>
    <lineage>
        <taxon>Bacteria</taxon>
        <taxon>Pseudomonadati</taxon>
        <taxon>Thermodesulfobacteriota</taxon>
        <taxon>Desulfobacteria</taxon>
        <taxon>Desulfobacterales</taxon>
        <taxon>Desulfobacteraceae</taxon>
        <taxon>Candidatus Magnetoglobus</taxon>
    </lineage>
</organism>
<sequence>MNIFFMDKDKPRIDVLISPMMFSLSLASPNYKKLLSSLGIPCIQAMTTMQPYDEWFDSTQGMTTMEVSYTAAQPEFDGNLITVPFASREQEKIDPITGALMTRYVPIKDRLEKIVDLSLNWAKLRRKKIQNVG</sequence>
<dbReference type="AlphaFoldDB" id="A0A1V1P971"/>
<evidence type="ECO:0000313" key="2">
    <source>
        <dbReference type="EMBL" id="ETR71427.1"/>
    </source>
</evidence>
<dbReference type="Proteomes" id="UP000189670">
    <property type="component" value="Unassembled WGS sequence"/>
</dbReference>
<protein>
    <recommendedName>
        <fullName evidence="1">CobN/magnesium chelatase domain-containing protein</fullName>
    </recommendedName>
</protein>
<name>A0A1V1P971_9BACT</name>
<dbReference type="PANTHER" id="PTHR44119">
    <property type="entry name" value="MAGNESIUM-CHELATASE SUBUNIT CHLH, CHLOROPLASTIC"/>
    <property type="match status" value="1"/>
</dbReference>
<dbReference type="EMBL" id="ATBP01000269">
    <property type="protein sequence ID" value="ETR71427.1"/>
    <property type="molecule type" value="Genomic_DNA"/>
</dbReference>
<feature type="domain" description="CobN/magnesium chelatase" evidence="1">
    <location>
        <begin position="4"/>
        <end position="128"/>
    </location>
</feature>